<dbReference type="EMBL" id="CP000927">
    <property type="protein sequence ID" value="ABZ69691.1"/>
    <property type="molecule type" value="Genomic_DNA"/>
</dbReference>
<evidence type="ECO:0000256" key="1">
    <source>
        <dbReference type="ARBA" id="ARBA00003475"/>
    </source>
</evidence>
<feature type="transmembrane region" description="Helical" evidence="8">
    <location>
        <begin position="109"/>
        <end position="129"/>
    </location>
</feature>
<comment type="function">
    <text evidence="1">May be specifically involved in the processing, transport, and/or maturation of the MADH beta-subunit.</text>
</comment>
<protein>
    <recommendedName>
        <fullName evidence="4">Methylamine utilization protein MauE</fullName>
    </recommendedName>
</protein>
<evidence type="ECO:0000256" key="4">
    <source>
        <dbReference type="ARBA" id="ARBA00019078"/>
    </source>
</evidence>
<evidence type="ECO:0000259" key="9">
    <source>
        <dbReference type="Pfam" id="PF07291"/>
    </source>
</evidence>
<dbReference type="KEGG" id="cak:Caul_0558"/>
<organism evidence="10">
    <name type="scientific">Caulobacter sp. (strain K31)</name>
    <dbReference type="NCBI Taxonomy" id="366602"/>
    <lineage>
        <taxon>Bacteria</taxon>
        <taxon>Pseudomonadati</taxon>
        <taxon>Pseudomonadota</taxon>
        <taxon>Alphaproteobacteria</taxon>
        <taxon>Caulobacterales</taxon>
        <taxon>Caulobacteraceae</taxon>
        <taxon>Caulobacter</taxon>
    </lineage>
</organism>
<evidence type="ECO:0000256" key="2">
    <source>
        <dbReference type="ARBA" id="ARBA00004141"/>
    </source>
</evidence>
<accession>B0T7F3</accession>
<feature type="domain" description="Methylamine utilisation protein MauE" evidence="9">
    <location>
        <begin position="3"/>
        <end position="123"/>
    </location>
</feature>
<evidence type="ECO:0000256" key="7">
    <source>
        <dbReference type="ARBA" id="ARBA00023136"/>
    </source>
</evidence>
<name>B0T7F3_CAUSK</name>
<dbReference type="Pfam" id="PF07291">
    <property type="entry name" value="MauE"/>
    <property type="match status" value="1"/>
</dbReference>
<keyword evidence="5 8" id="KW-0812">Transmembrane</keyword>
<dbReference type="UniPathway" id="UPA00895"/>
<comment type="pathway">
    <text evidence="3">One-carbon metabolism; methylamine degradation.</text>
</comment>
<dbReference type="HOGENOM" id="CLU_1633679_0_0_5"/>
<dbReference type="InterPro" id="IPR009908">
    <property type="entry name" value="Methylamine_util_MauE"/>
</dbReference>
<reference evidence="10" key="1">
    <citation type="submission" date="2008-01" db="EMBL/GenBank/DDBJ databases">
        <title>Complete sequence of chromosome of Caulobacter sp. K31.</title>
        <authorList>
            <consortium name="US DOE Joint Genome Institute"/>
            <person name="Copeland A."/>
            <person name="Lucas S."/>
            <person name="Lapidus A."/>
            <person name="Barry K."/>
            <person name="Glavina del Rio T."/>
            <person name="Dalin E."/>
            <person name="Tice H."/>
            <person name="Pitluck S."/>
            <person name="Bruce D."/>
            <person name="Goodwin L."/>
            <person name="Thompson L.S."/>
            <person name="Brettin T."/>
            <person name="Detter J.C."/>
            <person name="Han C."/>
            <person name="Schmutz J."/>
            <person name="Larimer F."/>
            <person name="Land M."/>
            <person name="Hauser L."/>
            <person name="Kyrpides N."/>
            <person name="Kim E."/>
            <person name="Stephens C."/>
            <person name="Richardson P."/>
        </authorList>
    </citation>
    <scope>NUCLEOTIDE SEQUENCE [LARGE SCALE GENOMIC DNA]</scope>
    <source>
        <strain evidence="10">K31</strain>
    </source>
</reference>
<evidence type="ECO:0000256" key="5">
    <source>
        <dbReference type="ARBA" id="ARBA00022692"/>
    </source>
</evidence>
<evidence type="ECO:0000313" key="10">
    <source>
        <dbReference type="EMBL" id="ABZ69691.1"/>
    </source>
</evidence>
<evidence type="ECO:0000256" key="8">
    <source>
        <dbReference type="SAM" id="Phobius"/>
    </source>
</evidence>
<dbReference type="AlphaFoldDB" id="B0T7F3"/>
<dbReference type="STRING" id="366602.Caul_0558"/>
<evidence type="ECO:0000256" key="3">
    <source>
        <dbReference type="ARBA" id="ARBA00004856"/>
    </source>
</evidence>
<feature type="transmembrane region" description="Helical" evidence="8">
    <location>
        <begin position="40"/>
        <end position="60"/>
    </location>
</feature>
<dbReference type="eggNOG" id="ENOG503490F">
    <property type="taxonomic scope" value="Bacteria"/>
</dbReference>
<keyword evidence="6 8" id="KW-1133">Transmembrane helix</keyword>
<feature type="transmembrane region" description="Helical" evidence="8">
    <location>
        <begin position="135"/>
        <end position="158"/>
    </location>
</feature>
<evidence type="ECO:0000256" key="6">
    <source>
        <dbReference type="ARBA" id="ARBA00022989"/>
    </source>
</evidence>
<comment type="subcellular location">
    <subcellularLocation>
        <location evidence="2">Membrane</location>
        <topology evidence="2">Multi-pass membrane protein</topology>
    </subcellularLocation>
</comment>
<dbReference type="GO" id="GO:0030416">
    <property type="term" value="P:methylamine metabolic process"/>
    <property type="evidence" value="ECO:0007669"/>
    <property type="project" value="InterPro"/>
</dbReference>
<proteinExistence type="predicted"/>
<keyword evidence="7 8" id="KW-0472">Membrane</keyword>
<gene>
    <name evidence="10" type="ordered locus">Caul_0558</name>
</gene>
<sequence precursor="true">MLSVTIFLAAILASSAAHKVIDWRRLGPATAKLAGVKPGWGELLLAIAGSVEALAAIALLMPQVRVGGALAAAAVWGAYSLALTARHGAVIDCGCYFAERPKPVDKIAILRPAALAALALAVAAAPTGTWSIDTLFAVAGFLALWFAAGELASIKVFARTGQ</sequence>
<dbReference type="GO" id="GO:0016020">
    <property type="term" value="C:membrane"/>
    <property type="evidence" value="ECO:0007669"/>
    <property type="project" value="UniProtKB-SubCell"/>
</dbReference>